<organism evidence="2 3">
    <name type="scientific">Natrinema salifodinae</name>
    <dbReference type="NCBI Taxonomy" id="1202768"/>
    <lineage>
        <taxon>Archaea</taxon>
        <taxon>Methanobacteriati</taxon>
        <taxon>Methanobacteriota</taxon>
        <taxon>Stenosarchaea group</taxon>
        <taxon>Halobacteria</taxon>
        <taxon>Halobacteriales</taxon>
        <taxon>Natrialbaceae</taxon>
        <taxon>Natrinema</taxon>
    </lineage>
</organism>
<name>A0A1I0MBL3_9EURY</name>
<reference evidence="3" key="1">
    <citation type="submission" date="2016-10" db="EMBL/GenBank/DDBJ databases">
        <authorList>
            <person name="Varghese N."/>
        </authorList>
    </citation>
    <scope>NUCLEOTIDE SEQUENCE [LARGE SCALE GENOMIC DNA]</scope>
    <source>
        <strain evidence="3">CGMCC 1.12284</strain>
    </source>
</reference>
<keyword evidence="1" id="KW-1133">Transmembrane helix</keyword>
<evidence type="ECO:0000313" key="3">
    <source>
        <dbReference type="Proteomes" id="UP000183275"/>
    </source>
</evidence>
<dbReference type="RefSeq" id="WP_049989796.1">
    <property type="nucleotide sequence ID" value="NZ_FOIS01000001.1"/>
</dbReference>
<feature type="transmembrane region" description="Helical" evidence="1">
    <location>
        <begin position="96"/>
        <end position="113"/>
    </location>
</feature>
<keyword evidence="3" id="KW-1185">Reference proteome</keyword>
<evidence type="ECO:0000313" key="2">
    <source>
        <dbReference type="EMBL" id="SEV84771.1"/>
    </source>
</evidence>
<evidence type="ECO:0000256" key="1">
    <source>
        <dbReference type="SAM" id="Phobius"/>
    </source>
</evidence>
<accession>A0A1I0MBL3</accession>
<keyword evidence="1" id="KW-0812">Transmembrane</keyword>
<feature type="transmembrane region" description="Helical" evidence="1">
    <location>
        <begin position="66"/>
        <end position="84"/>
    </location>
</feature>
<proteinExistence type="predicted"/>
<dbReference type="AlphaFoldDB" id="A0A1I0MBL3"/>
<dbReference type="OrthoDB" id="202907at2157"/>
<gene>
    <name evidence="2" type="ORF">SAMN05216285_0646</name>
</gene>
<feature type="transmembrane region" description="Helical" evidence="1">
    <location>
        <begin position="12"/>
        <end position="30"/>
    </location>
</feature>
<feature type="transmembrane region" description="Helical" evidence="1">
    <location>
        <begin position="36"/>
        <end position="54"/>
    </location>
</feature>
<keyword evidence="1" id="KW-0472">Membrane</keyword>
<sequence length="129" mass="13490">MTFAESDDRKFDLAIVTGAFVALYWTLYVDPLTGELVGLVLGSFAVLGGAYRYVEPEQFVVQSLTGLAAVALGGATPATILHQTPAGDWLVGSQPLPLALGAMLVVIVATLVGRRYVRSAVAPNDTVPA</sequence>
<protein>
    <submittedName>
        <fullName evidence="2">Uncharacterized protein</fullName>
    </submittedName>
</protein>
<dbReference type="EMBL" id="FOIS01000001">
    <property type="protein sequence ID" value="SEV84771.1"/>
    <property type="molecule type" value="Genomic_DNA"/>
</dbReference>
<dbReference type="Proteomes" id="UP000183275">
    <property type="component" value="Unassembled WGS sequence"/>
</dbReference>